<dbReference type="GO" id="GO:0071916">
    <property type="term" value="F:dipeptide transmembrane transporter activity"/>
    <property type="evidence" value="ECO:0007669"/>
    <property type="project" value="TreeGrafter"/>
</dbReference>
<feature type="transmembrane region" description="Helical" evidence="7">
    <location>
        <begin position="101"/>
        <end position="122"/>
    </location>
</feature>
<comment type="caution">
    <text evidence="9">The sequence shown here is derived from an EMBL/GenBank/DDBJ whole genome shotgun (WGS) entry which is preliminary data.</text>
</comment>
<keyword evidence="5 7" id="KW-1133">Transmembrane helix</keyword>
<dbReference type="PANTHER" id="PTHR43163:SF6">
    <property type="entry name" value="DIPEPTIDE TRANSPORT SYSTEM PERMEASE PROTEIN DPPB-RELATED"/>
    <property type="match status" value="1"/>
</dbReference>
<dbReference type="PANTHER" id="PTHR43163">
    <property type="entry name" value="DIPEPTIDE TRANSPORT SYSTEM PERMEASE PROTEIN DPPB-RELATED"/>
    <property type="match status" value="1"/>
</dbReference>
<name>A0A512DPF3_9PROT</name>
<evidence type="ECO:0000259" key="8">
    <source>
        <dbReference type="PROSITE" id="PS50928"/>
    </source>
</evidence>
<dbReference type="Gene3D" id="1.10.3720.10">
    <property type="entry name" value="MetI-like"/>
    <property type="match status" value="1"/>
</dbReference>
<dbReference type="InterPro" id="IPR035906">
    <property type="entry name" value="MetI-like_sf"/>
</dbReference>
<sequence length="313" mass="34035">MTAFILKRIGFAVITLFAVLTLVFFIVRVLPGDPASVVLGDQASAASIEAMRQKLGLDQPMVFQYLDFLGGVVRGDWGVSMATGRPVVAEVLNVLPYTIELTVAALILGLAFGVPMGIWAAVNRNRIPDYLTRIVSLLGLSAPAFVSAVILLLLFAIQFRWFPVISSGQDTSLGGKLRDLALPAVNLGLIMAAYITRVTRSAMLEVLSQDYVRTARAKGVPNNVVVWRHAFRNSLIPVVTVVGLYLGILIGNSVLTEIVFNRPGLGKLIVGALGQRDYTMLQGMMVIYTFIVVVVNLLTDLVYGLVDPRVQYR</sequence>
<feature type="transmembrane region" description="Helical" evidence="7">
    <location>
        <begin position="235"/>
        <end position="255"/>
    </location>
</feature>
<dbReference type="InterPro" id="IPR000515">
    <property type="entry name" value="MetI-like"/>
</dbReference>
<dbReference type="GO" id="GO:0005886">
    <property type="term" value="C:plasma membrane"/>
    <property type="evidence" value="ECO:0007669"/>
    <property type="project" value="UniProtKB-SubCell"/>
</dbReference>
<dbReference type="CDD" id="cd06261">
    <property type="entry name" value="TM_PBP2"/>
    <property type="match status" value="1"/>
</dbReference>
<evidence type="ECO:0000313" key="10">
    <source>
        <dbReference type="Proteomes" id="UP000321523"/>
    </source>
</evidence>
<feature type="transmembrane region" description="Helical" evidence="7">
    <location>
        <begin position="134"/>
        <end position="157"/>
    </location>
</feature>
<protein>
    <submittedName>
        <fullName evidence="9">Peptide ABC transporter permease</fullName>
    </submittedName>
</protein>
<dbReference type="PROSITE" id="PS50928">
    <property type="entry name" value="ABC_TM1"/>
    <property type="match status" value="1"/>
</dbReference>
<keyword evidence="2 7" id="KW-0813">Transport</keyword>
<dbReference type="Pfam" id="PF19300">
    <property type="entry name" value="BPD_transp_1_N"/>
    <property type="match status" value="1"/>
</dbReference>
<keyword evidence="3" id="KW-1003">Cell membrane</keyword>
<accession>A0A512DPF3</accession>
<dbReference type="Pfam" id="PF00528">
    <property type="entry name" value="BPD_transp_1"/>
    <property type="match status" value="1"/>
</dbReference>
<dbReference type="EMBL" id="BJYZ01000009">
    <property type="protein sequence ID" value="GEO38361.1"/>
    <property type="molecule type" value="Genomic_DNA"/>
</dbReference>
<comment type="subcellular location">
    <subcellularLocation>
        <location evidence="1 7">Cell membrane</location>
        <topology evidence="1 7">Multi-pass membrane protein</topology>
    </subcellularLocation>
</comment>
<dbReference type="AlphaFoldDB" id="A0A512DPF3"/>
<feature type="transmembrane region" description="Helical" evidence="7">
    <location>
        <begin position="9"/>
        <end position="30"/>
    </location>
</feature>
<reference evidence="9 10" key="1">
    <citation type="submission" date="2019-07" db="EMBL/GenBank/DDBJ databases">
        <title>Whole genome shotgun sequence of Skermanella aerolata NBRC 106429.</title>
        <authorList>
            <person name="Hosoyama A."/>
            <person name="Uohara A."/>
            <person name="Ohji S."/>
            <person name="Ichikawa N."/>
        </authorList>
    </citation>
    <scope>NUCLEOTIDE SEQUENCE [LARGE SCALE GENOMIC DNA]</scope>
    <source>
        <strain evidence="9 10">NBRC 106429</strain>
    </source>
</reference>
<feature type="transmembrane region" description="Helical" evidence="7">
    <location>
        <begin position="177"/>
        <end position="195"/>
    </location>
</feature>
<dbReference type="RefSeq" id="WP_044428090.1">
    <property type="nucleotide sequence ID" value="NZ_BJYZ01000009.1"/>
</dbReference>
<feature type="domain" description="ABC transmembrane type-1" evidence="8">
    <location>
        <begin position="95"/>
        <end position="299"/>
    </location>
</feature>
<evidence type="ECO:0000313" key="9">
    <source>
        <dbReference type="EMBL" id="GEO38361.1"/>
    </source>
</evidence>
<evidence type="ECO:0000256" key="5">
    <source>
        <dbReference type="ARBA" id="ARBA00022989"/>
    </source>
</evidence>
<organism evidence="9 10">
    <name type="scientific">Skermanella aerolata</name>
    <dbReference type="NCBI Taxonomy" id="393310"/>
    <lineage>
        <taxon>Bacteria</taxon>
        <taxon>Pseudomonadati</taxon>
        <taxon>Pseudomonadota</taxon>
        <taxon>Alphaproteobacteria</taxon>
        <taxon>Rhodospirillales</taxon>
        <taxon>Azospirillaceae</taxon>
        <taxon>Skermanella</taxon>
    </lineage>
</organism>
<evidence type="ECO:0000256" key="6">
    <source>
        <dbReference type="ARBA" id="ARBA00023136"/>
    </source>
</evidence>
<evidence type="ECO:0000256" key="3">
    <source>
        <dbReference type="ARBA" id="ARBA00022475"/>
    </source>
</evidence>
<dbReference type="Proteomes" id="UP000321523">
    <property type="component" value="Unassembled WGS sequence"/>
</dbReference>
<dbReference type="OrthoDB" id="7834831at2"/>
<dbReference type="SUPFAM" id="SSF161098">
    <property type="entry name" value="MetI-like"/>
    <property type="match status" value="1"/>
</dbReference>
<keyword evidence="6 7" id="KW-0472">Membrane</keyword>
<dbReference type="InterPro" id="IPR045621">
    <property type="entry name" value="BPD_transp_1_N"/>
</dbReference>
<gene>
    <name evidence="9" type="ORF">SAE02_25090</name>
</gene>
<feature type="transmembrane region" description="Helical" evidence="7">
    <location>
        <begin position="285"/>
        <end position="306"/>
    </location>
</feature>
<evidence type="ECO:0000256" key="2">
    <source>
        <dbReference type="ARBA" id="ARBA00022448"/>
    </source>
</evidence>
<keyword evidence="10" id="KW-1185">Reference proteome</keyword>
<evidence type="ECO:0000256" key="4">
    <source>
        <dbReference type="ARBA" id="ARBA00022692"/>
    </source>
</evidence>
<proteinExistence type="inferred from homology"/>
<evidence type="ECO:0000256" key="7">
    <source>
        <dbReference type="RuleBase" id="RU363032"/>
    </source>
</evidence>
<comment type="similarity">
    <text evidence="7">Belongs to the binding-protein-dependent transport system permease family.</text>
</comment>
<keyword evidence="4 7" id="KW-0812">Transmembrane</keyword>
<evidence type="ECO:0000256" key="1">
    <source>
        <dbReference type="ARBA" id="ARBA00004651"/>
    </source>
</evidence>